<accession>A0A2V0PAQ0</accession>
<evidence type="ECO:0000256" key="1">
    <source>
        <dbReference type="SAM" id="MobiDB-lite"/>
    </source>
</evidence>
<dbReference type="Proteomes" id="UP000247498">
    <property type="component" value="Unassembled WGS sequence"/>
</dbReference>
<proteinExistence type="predicted"/>
<feature type="compositionally biased region" description="Basic and acidic residues" evidence="1">
    <location>
        <begin position="85"/>
        <end position="116"/>
    </location>
</feature>
<dbReference type="Pfam" id="PF08576">
    <property type="entry name" value="DUF1764"/>
    <property type="match status" value="1"/>
</dbReference>
<dbReference type="InterPro" id="IPR013885">
    <property type="entry name" value="DUF1764_euk"/>
</dbReference>
<comment type="caution">
    <text evidence="2">The sequence shown here is derived from an EMBL/GenBank/DDBJ whole genome shotgun (WGS) entry which is preliminary data.</text>
</comment>
<dbReference type="AlphaFoldDB" id="A0A2V0PAQ0"/>
<keyword evidence="3" id="KW-1185">Reference proteome</keyword>
<feature type="compositionally biased region" description="Low complexity" evidence="1">
    <location>
        <begin position="20"/>
        <end position="37"/>
    </location>
</feature>
<feature type="compositionally biased region" description="Basic and acidic residues" evidence="1">
    <location>
        <begin position="1"/>
        <end position="19"/>
    </location>
</feature>
<dbReference type="EMBL" id="BDRX01000058">
    <property type="protein sequence ID" value="GBF94940.1"/>
    <property type="molecule type" value="Genomic_DNA"/>
</dbReference>
<dbReference type="PANTHER" id="PTHR34066:SF1">
    <property type="entry name" value="DUF1764 FAMILY PROTEIN"/>
    <property type="match status" value="1"/>
</dbReference>
<dbReference type="InParanoid" id="A0A2V0PAQ0"/>
<dbReference type="PANTHER" id="PTHR34066">
    <property type="entry name" value="GROWTH FACTOR 2"/>
    <property type="match status" value="1"/>
</dbReference>
<evidence type="ECO:0008006" key="4">
    <source>
        <dbReference type="Google" id="ProtNLM"/>
    </source>
</evidence>
<evidence type="ECO:0000313" key="2">
    <source>
        <dbReference type="EMBL" id="GBF94940.1"/>
    </source>
</evidence>
<evidence type="ECO:0000313" key="3">
    <source>
        <dbReference type="Proteomes" id="UP000247498"/>
    </source>
</evidence>
<dbReference type="OrthoDB" id="20835at2759"/>
<sequence>MARGKGDGAAKGEKKEKEAAQSSKAPKQQQPASPAKAPTKRAARDEIDDIFSSKPAAKKGKAGGDAAAGADGGAAAAAAAAAAPEDAKALSEVADMVKEARQKAKRPKVEGSKDDIFGDSAAKGRKKTEEGFAIYTEDELGLGRRGGGDTDLCPFDCECCY</sequence>
<reference evidence="2 3" key="1">
    <citation type="journal article" date="2018" name="Sci. Rep.">
        <title>Raphidocelis subcapitata (=Pseudokirchneriella subcapitata) provides an insight into genome evolution and environmental adaptations in the Sphaeropleales.</title>
        <authorList>
            <person name="Suzuki S."/>
            <person name="Yamaguchi H."/>
            <person name="Nakajima N."/>
            <person name="Kawachi M."/>
        </authorList>
    </citation>
    <scope>NUCLEOTIDE SEQUENCE [LARGE SCALE GENOMIC DNA]</scope>
    <source>
        <strain evidence="2 3">NIES-35</strain>
    </source>
</reference>
<feature type="compositionally biased region" description="Low complexity" evidence="1">
    <location>
        <begin position="64"/>
        <end position="84"/>
    </location>
</feature>
<gene>
    <name evidence="2" type="ORF">Rsub_07441</name>
</gene>
<name>A0A2V0PAQ0_9CHLO</name>
<protein>
    <recommendedName>
        <fullName evidence="4">DUF1764 domain-containing protein</fullName>
    </recommendedName>
</protein>
<organism evidence="2 3">
    <name type="scientific">Raphidocelis subcapitata</name>
    <dbReference type="NCBI Taxonomy" id="307507"/>
    <lineage>
        <taxon>Eukaryota</taxon>
        <taxon>Viridiplantae</taxon>
        <taxon>Chlorophyta</taxon>
        <taxon>core chlorophytes</taxon>
        <taxon>Chlorophyceae</taxon>
        <taxon>CS clade</taxon>
        <taxon>Sphaeropleales</taxon>
        <taxon>Selenastraceae</taxon>
        <taxon>Raphidocelis</taxon>
    </lineage>
</organism>
<feature type="region of interest" description="Disordered" evidence="1">
    <location>
        <begin position="1"/>
        <end position="122"/>
    </location>
</feature>